<dbReference type="OrthoDB" id="60033at2759"/>
<feature type="domain" description="Histidine kinase" evidence="9">
    <location>
        <begin position="532"/>
        <end position="648"/>
    </location>
</feature>
<dbReference type="InterPro" id="IPR005467">
    <property type="entry name" value="His_kinase_dom"/>
</dbReference>
<dbReference type="InterPro" id="IPR011006">
    <property type="entry name" value="CheY-like_superfamily"/>
</dbReference>
<reference evidence="11" key="1">
    <citation type="journal article" date="2020" name="Stud. Mycol.">
        <title>101 Dothideomycetes genomes: a test case for predicting lifestyles and emergence of pathogens.</title>
        <authorList>
            <person name="Haridas S."/>
            <person name="Albert R."/>
            <person name="Binder M."/>
            <person name="Bloem J."/>
            <person name="Labutti K."/>
            <person name="Salamov A."/>
            <person name="Andreopoulos B."/>
            <person name="Baker S."/>
            <person name="Barry K."/>
            <person name="Bills G."/>
            <person name="Bluhm B."/>
            <person name="Cannon C."/>
            <person name="Castanera R."/>
            <person name="Culley D."/>
            <person name="Daum C."/>
            <person name="Ezra D."/>
            <person name="Gonzalez J."/>
            <person name="Henrissat B."/>
            <person name="Kuo A."/>
            <person name="Liang C."/>
            <person name="Lipzen A."/>
            <person name="Lutzoni F."/>
            <person name="Magnuson J."/>
            <person name="Mondo S."/>
            <person name="Nolan M."/>
            <person name="Ohm R."/>
            <person name="Pangilinan J."/>
            <person name="Park H.-J."/>
            <person name="Ramirez L."/>
            <person name="Alfaro M."/>
            <person name="Sun H."/>
            <person name="Tritt A."/>
            <person name="Yoshinaga Y."/>
            <person name="Zwiers L.-H."/>
            <person name="Turgeon B."/>
            <person name="Goodwin S."/>
            <person name="Spatafora J."/>
            <person name="Crous P."/>
            <person name="Grigoriev I."/>
        </authorList>
    </citation>
    <scope>NUCLEOTIDE SEQUENCE</scope>
    <source>
        <strain evidence="11">CBS 269.34</strain>
    </source>
</reference>
<dbReference type="Pfam" id="PF02518">
    <property type="entry name" value="HATPase_c"/>
    <property type="match status" value="1"/>
</dbReference>
<dbReference type="CDD" id="cd00082">
    <property type="entry name" value="HisKA"/>
    <property type="match status" value="1"/>
</dbReference>
<evidence type="ECO:0000256" key="1">
    <source>
        <dbReference type="ARBA" id="ARBA00000085"/>
    </source>
</evidence>
<dbReference type="GO" id="GO:0000155">
    <property type="term" value="F:phosphorelay sensor kinase activity"/>
    <property type="evidence" value="ECO:0007669"/>
    <property type="project" value="InterPro"/>
</dbReference>
<evidence type="ECO:0000256" key="3">
    <source>
        <dbReference type="ARBA" id="ARBA00022553"/>
    </source>
</evidence>
<feature type="region of interest" description="Disordered" evidence="8">
    <location>
        <begin position="407"/>
        <end position="433"/>
    </location>
</feature>
<dbReference type="SUPFAM" id="SSF47384">
    <property type="entry name" value="Homodimeric domain of signal transducing histidine kinase"/>
    <property type="match status" value="1"/>
</dbReference>
<dbReference type="PROSITE" id="PS50110">
    <property type="entry name" value="RESPONSE_REGULATORY"/>
    <property type="match status" value="1"/>
</dbReference>
<dbReference type="InterPro" id="IPR001789">
    <property type="entry name" value="Sig_transdc_resp-reg_receiver"/>
</dbReference>
<dbReference type="EC" id="2.7.13.3" evidence="2"/>
<dbReference type="FunFam" id="1.10.287.130:FF:000100">
    <property type="entry name" value="Sensor histidine kinase/response regulator"/>
    <property type="match status" value="1"/>
</dbReference>
<dbReference type="InterPro" id="IPR004358">
    <property type="entry name" value="Sig_transdc_His_kin-like_C"/>
</dbReference>
<evidence type="ECO:0000313" key="11">
    <source>
        <dbReference type="EMBL" id="KAF2499725.1"/>
    </source>
</evidence>
<comment type="catalytic activity">
    <reaction evidence="1">
        <text>ATP + protein L-histidine = ADP + protein N-phospho-L-histidine.</text>
        <dbReference type="EC" id="2.7.13.3"/>
    </reaction>
</comment>
<evidence type="ECO:0000259" key="9">
    <source>
        <dbReference type="PROSITE" id="PS50109"/>
    </source>
</evidence>
<feature type="region of interest" description="Disordered" evidence="8">
    <location>
        <begin position="648"/>
        <end position="667"/>
    </location>
</feature>
<feature type="region of interest" description="Disordered" evidence="8">
    <location>
        <begin position="677"/>
        <end position="696"/>
    </location>
</feature>
<dbReference type="Gene3D" id="3.30.565.10">
    <property type="entry name" value="Histidine kinase-like ATPase, C-terminal domain"/>
    <property type="match status" value="1"/>
</dbReference>
<evidence type="ECO:0000256" key="7">
    <source>
        <dbReference type="SAM" id="Coils"/>
    </source>
</evidence>
<dbReference type="EMBL" id="MU004184">
    <property type="protein sequence ID" value="KAF2499725.1"/>
    <property type="molecule type" value="Genomic_DNA"/>
</dbReference>
<feature type="coiled-coil region" evidence="7">
    <location>
        <begin position="298"/>
        <end position="328"/>
    </location>
</feature>
<dbReference type="PANTHER" id="PTHR43047:SF2">
    <property type="entry name" value="HISTIDINE KINASE M7"/>
    <property type="match status" value="1"/>
</dbReference>
<keyword evidence="4" id="KW-0808">Transferase</keyword>
<dbReference type="Gene3D" id="3.40.50.2300">
    <property type="match status" value="1"/>
</dbReference>
<feature type="modified residue" description="4-aspartylphosphate" evidence="6">
    <location>
        <position position="810"/>
    </location>
</feature>
<dbReference type="InterPro" id="IPR003594">
    <property type="entry name" value="HATPase_dom"/>
</dbReference>
<dbReference type="InterPro" id="IPR036890">
    <property type="entry name" value="HATPase_C_sf"/>
</dbReference>
<dbReference type="Gene3D" id="1.10.287.130">
    <property type="match status" value="1"/>
</dbReference>
<evidence type="ECO:0000313" key="12">
    <source>
        <dbReference type="Proteomes" id="UP000799750"/>
    </source>
</evidence>
<keyword evidence="5" id="KW-0418">Kinase</keyword>
<organism evidence="11 12">
    <name type="scientific">Lophium mytilinum</name>
    <dbReference type="NCBI Taxonomy" id="390894"/>
    <lineage>
        <taxon>Eukaryota</taxon>
        <taxon>Fungi</taxon>
        <taxon>Dikarya</taxon>
        <taxon>Ascomycota</taxon>
        <taxon>Pezizomycotina</taxon>
        <taxon>Dothideomycetes</taxon>
        <taxon>Pleosporomycetidae</taxon>
        <taxon>Mytilinidiales</taxon>
        <taxon>Mytilinidiaceae</taxon>
        <taxon>Lophium</taxon>
    </lineage>
</organism>
<evidence type="ECO:0000256" key="8">
    <source>
        <dbReference type="SAM" id="MobiDB-lite"/>
    </source>
</evidence>
<protein>
    <recommendedName>
        <fullName evidence="2">histidine kinase</fullName>
        <ecNumber evidence="2">2.7.13.3</ecNumber>
    </recommendedName>
</protein>
<dbReference type="GO" id="GO:0005886">
    <property type="term" value="C:plasma membrane"/>
    <property type="evidence" value="ECO:0007669"/>
    <property type="project" value="TreeGrafter"/>
</dbReference>
<gene>
    <name evidence="11" type="ORF">BU16DRAFT_280923</name>
</gene>
<dbReference type="PROSITE" id="PS50109">
    <property type="entry name" value="HIS_KIN"/>
    <property type="match status" value="1"/>
</dbReference>
<feature type="domain" description="Response regulatory" evidence="10">
    <location>
        <begin position="755"/>
        <end position="875"/>
    </location>
</feature>
<accession>A0A6A6R4P8</accession>
<keyword evidence="7" id="KW-0175">Coiled coil</keyword>
<dbReference type="AlphaFoldDB" id="A0A6A6R4P8"/>
<dbReference type="CDD" id="cd17546">
    <property type="entry name" value="REC_hyHK_CKI1_RcsC-like"/>
    <property type="match status" value="1"/>
</dbReference>
<dbReference type="InterPro" id="IPR003661">
    <property type="entry name" value="HisK_dim/P_dom"/>
</dbReference>
<feature type="compositionally biased region" description="Polar residues" evidence="8">
    <location>
        <begin position="656"/>
        <end position="667"/>
    </location>
</feature>
<dbReference type="Pfam" id="PF00072">
    <property type="entry name" value="Response_reg"/>
    <property type="match status" value="1"/>
</dbReference>
<sequence>MRGRVIASNEPRDFVERTSLCFSLAEPGMVKHSHQDGFTEGLRRLYAPAESNALEQLVKLKTSLRKATTDEFWPLLTEGLADITNAQYGFVSKRILADDMHSAVEMPPIGEPGACLMGAAFYINDGHGFKTHLKDFKYHAYSCPCAYMRHDKVFIIPEKLNEFIVDNPNDLKVAGEAYMGIPLFADGKCFAHFGVMWSPEGAANRTLGWGYLEMLFHSLEDIILDRVLQRDSFARPPPSPPSETAEAPTPRVLPHEAITIAQSLKPYARSLSHELRTPMQGVVGMLDVMHATVTDRPLDDTKQIRQMLEELKENIEAVQDSSRRAVVAADNVVHAYDMNMGIPETPLSALDNDQASRVLDALNHAANTPEGLLTTNGYLLPSPMRNMKRRRESLAWSAGSVPKFLATTSTTSRTSPDRKIDSGLSLNSSADASMAQVTPAPSFDREASPTSRVFTAEDAVVPGLRYTDLREVIQYVINDSLKVGGRPESATSQEIEGGAIIEVKTKSPSGLENVKNIQWLVDGDVPDTILIDEKDLAKTISCIVLNAVKFTDVGTITLRAKLSQNSRYIVITVQDTGPGIPPAFLPYLFKPFSREDVSLSRQTEGLGLGLMVAKGLARKLGGDLYCLRSDVSGPAKGSEFEMRVPLRPGEICSRPGTPSGSPTTRSRASVDLGVAELDSLRPPTPPRTSEKMNLESMPSTPKIVGPLHHLHIPSPPLQTDTPRSRNMHGNPAAHKGISRSATSFDRNLCDRYPLNFLVVEDNRINRNLLVAMLKKLGYKDIAQAYDGHDAVNQMKIERQHGKEIDVILMDLWMPLMDGYQAAEEIFRMGKHPIILAVTADATHSALDRAAKVGMKGSLSKPFMILDLEKLITKYCAHRRLFPHMDTGSTLPAEKPLPAISSVFAQPSAV</sequence>
<evidence type="ECO:0000259" key="10">
    <source>
        <dbReference type="PROSITE" id="PS50110"/>
    </source>
</evidence>
<dbReference type="SUPFAM" id="SSF52172">
    <property type="entry name" value="CheY-like"/>
    <property type="match status" value="1"/>
</dbReference>
<dbReference type="SMART" id="SM00448">
    <property type="entry name" value="REC"/>
    <property type="match status" value="1"/>
</dbReference>
<evidence type="ECO:0000256" key="6">
    <source>
        <dbReference type="PROSITE-ProRule" id="PRU00169"/>
    </source>
</evidence>
<keyword evidence="3 6" id="KW-0597">Phosphoprotein</keyword>
<evidence type="ECO:0000256" key="4">
    <source>
        <dbReference type="ARBA" id="ARBA00022679"/>
    </source>
</evidence>
<proteinExistence type="predicted"/>
<keyword evidence="12" id="KW-1185">Reference proteome</keyword>
<evidence type="ECO:0000256" key="5">
    <source>
        <dbReference type="ARBA" id="ARBA00022777"/>
    </source>
</evidence>
<dbReference type="SMART" id="SM00387">
    <property type="entry name" value="HATPase_c"/>
    <property type="match status" value="1"/>
</dbReference>
<name>A0A6A6R4P8_9PEZI</name>
<dbReference type="PANTHER" id="PTHR43047">
    <property type="entry name" value="TWO-COMPONENT HISTIDINE PROTEIN KINASE"/>
    <property type="match status" value="1"/>
</dbReference>
<dbReference type="GO" id="GO:0009927">
    <property type="term" value="F:histidine phosphotransfer kinase activity"/>
    <property type="evidence" value="ECO:0007669"/>
    <property type="project" value="TreeGrafter"/>
</dbReference>
<dbReference type="InterPro" id="IPR036097">
    <property type="entry name" value="HisK_dim/P_sf"/>
</dbReference>
<dbReference type="Proteomes" id="UP000799750">
    <property type="component" value="Unassembled WGS sequence"/>
</dbReference>
<dbReference type="SUPFAM" id="SSF55874">
    <property type="entry name" value="ATPase domain of HSP90 chaperone/DNA topoisomerase II/histidine kinase"/>
    <property type="match status" value="1"/>
</dbReference>
<dbReference type="PRINTS" id="PR00344">
    <property type="entry name" value="BCTRLSENSOR"/>
</dbReference>
<evidence type="ECO:0000256" key="2">
    <source>
        <dbReference type="ARBA" id="ARBA00012438"/>
    </source>
</evidence>